<dbReference type="Proteomes" id="UP000485484">
    <property type="component" value="Unassembled WGS sequence"/>
</dbReference>
<dbReference type="Pfam" id="PF16257">
    <property type="entry name" value="UxaE"/>
    <property type="match status" value="1"/>
</dbReference>
<gene>
    <name evidence="1" type="ORF">BWY73_00983</name>
</gene>
<proteinExistence type="predicted"/>
<evidence type="ECO:0000313" key="1">
    <source>
        <dbReference type="EMBL" id="OPZ91903.1"/>
    </source>
</evidence>
<evidence type="ECO:0008006" key="2">
    <source>
        <dbReference type="Google" id="ProtNLM"/>
    </source>
</evidence>
<comment type="caution">
    <text evidence="1">The sequence shown here is derived from an EMBL/GenBank/DDBJ whole genome shotgun (WGS) entry which is preliminary data.</text>
</comment>
<sequence>MARTGRHPQQVMDEALWGIFQTGYTDGFGSDADHLKTPADLADCLRAGFTLFTIDPGDQVDNQADTDAPETLLSKCRGLGAEAPDLNLDRLRKSYLSGKVKLPGGSSLEFSETELLRAAVKYGRAIKHTVMMYQTLKSAAAGRTFELEMSVDETLTPTTVGEHYFVASELARAGVTWVSLAPRFVGRFEKGVDYIGNLDEFRKELIRHRAVARQLGNYKISIHSGSDKFSLYPTIAEVTEGRVHLKTAGTSYLEAVRTIADTNPELYRAIYRFARERYETDRASYHVSAKIDRVPPENALSNGDLEASLDDFHTRQMLHVTFGSVLTARTEDGSYRFRTEFYRTLEAEELEHYRCLAKHLGRHARPFAR</sequence>
<organism evidence="1">
    <name type="scientific">candidate division TA06 bacterium ADurb.Bin417</name>
    <dbReference type="NCBI Taxonomy" id="1852828"/>
    <lineage>
        <taxon>Bacteria</taxon>
        <taxon>Bacteria division TA06</taxon>
    </lineage>
</organism>
<dbReference type="AlphaFoldDB" id="A0A1V5MF82"/>
<protein>
    <recommendedName>
        <fullName evidence="2">Tagaturonate/fructuronate epimerase</fullName>
    </recommendedName>
</protein>
<reference evidence="1" key="1">
    <citation type="submission" date="2017-02" db="EMBL/GenBank/DDBJ databases">
        <title>Delving into the versatile metabolic prowess of the omnipresent phylum Bacteroidetes.</title>
        <authorList>
            <person name="Nobu M.K."/>
            <person name="Mei R."/>
            <person name="Narihiro T."/>
            <person name="Kuroda K."/>
            <person name="Liu W.-T."/>
        </authorList>
    </citation>
    <scope>NUCLEOTIDE SEQUENCE</scope>
    <source>
        <strain evidence="1">ADurb.Bin417</strain>
    </source>
</reference>
<dbReference type="EMBL" id="MWAK01000144">
    <property type="protein sequence ID" value="OPZ91903.1"/>
    <property type="molecule type" value="Genomic_DNA"/>
</dbReference>
<dbReference type="InterPro" id="IPR032586">
    <property type="entry name" value="UxaE"/>
</dbReference>
<accession>A0A1V5MF82</accession>
<dbReference type="GO" id="GO:0016853">
    <property type="term" value="F:isomerase activity"/>
    <property type="evidence" value="ECO:0007669"/>
    <property type="project" value="InterPro"/>
</dbReference>
<name>A0A1V5MF82_UNCT6</name>